<dbReference type="Gene3D" id="3.30.43.10">
    <property type="entry name" value="Uridine Diphospho-n-acetylenolpyruvylglucosamine Reductase, domain 2"/>
    <property type="match status" value="1"/>
</dbReference>
<dbReference type="GO" id="GO:0071949">
    <property type="term" value="F:FAD binding"/>
    <property type="evidence" value="ECO:0007669"/>
    <property type="project" value="InterPro"/>
</dbReference>
<gene>
    <name evidence="5" type="ORF">FLO80_05550</name>
</gene>
<dbReference type="InterPro" id="IPR036318">
    <property type="entry name" value="FAD-bd_PCMH-like_sf"/>
</dbReference>
<dbReference type="InterPro" id="IPR016166">
    <property type="entry name" value="FAD-bd_PCMH"/>
</dbReference>
<comment type="caution">
    <text evidence="5">The sequence shown here is derived from an EMBL/GenBank/DDBJ whole genome shotgun (WGS) entry which is preliminary data.</text>
</comment>
<sequence length="495" mass="52847">MRNNEPEHIRALTELAGGNAVRTGSDATAHLTDWRGRHKGKAMAVVLPASTEDVARVVRYCRENRIAVFPQGGNTSLCAGSVPPEDDRCCIVLSTDRLRRLREIDAAADVAIVEAGVTLAALHDAAESAGRLFPLRLGSEGTAQIGGLISTNAGGTGAVRYGVMRDLVLGLEAVLPDGSVVSRLGGLRKDNRGYDWKHLMIGGEGSLGIVTAAAVKLFPAVRDSAHAACIVSDPDAAVALLQRLRARFDTAIHAFELVSGGEIDLALRHVEGLRAPFTPTPPWIVMIELGSSDSEAGLDEKLTGFLGRVLSEGMIEDAVIPASGQQVNELWAVRHSLSEANKKAGHGIVFDVAVRISDVPRFIRESTQIVKDHTPLADPVFVCHLGDGNVHLIAMIPREVVPASGILEPLVHGLQDKVHDLAERLGGSFSAEHGIGRKLADEMARRLPPAEMRLMHAIKQALDPHGVFAPDVLLTSKAESEPARMIADDDQTPPR</sequence>
<dbReference type="Pfam" id="PF01565">
    <property type="entry name" value="FAD_binding_4"/>
    <property type="match status" value="1"/>
</dbReference>
<dbReference type="AlphaFoldDB" id="A0A5A9ZJM6"/>
<evidence type="ECO:0000256" key="3">
    <source>
        <dbReference type="ARBA" id="ARBA00022827"/>
    </source>
</evidence>
<evidence type="ECO:0000256" key="1">
    <source>
        <dbReference type="ARBA" id="ARBA00008000"/>
    </source>
</evidence>
<dbReference type="InterPro" id="IPR006094">
    <property type="entry name" value="Oxid_FAD_bind_N"/>
</dbReference>
<dbReference type="Gene3D" id="3.30.70.2190">
    <property type="match status" value="1"/>
</dbReference>
<dbReference type="InterPro" id="IPR004113">
    <property type="entry name" value="FAD-bd_oxidored_4_C"/>
</dbReference>
<evidence type="ECO:0000313" key="5">
    <source>
        <dbReference type="EMBL" id="KAA0917513.1"/>
    </source>
</evidence>
<keyword evidence="3" id="KW-0274">FAD</keyword>
<dbReference type="SUPFAM" id="SSF56176">
    <property type="entry name" value="FAD-binding/transporter-associated domain-like"/>
    <property type="match status" value="1"/>
</dbReference>
<dbReference type="Gene3D" id="3.30.70.2740">
    <property type="match status" value="1"/>
</dbReference>
<dbReference type="SUPFAM" id="SSF55103">
    <property type="entry name" value="FAD-linked oxidases, C-terminal domain"/>
    <property type="match status" value="1"/>
</dbReference>
<organism evidence="5 6">
    <name type="scientific">Aquicoccus porphyridii</name>
    <dbReference type="NCBI Taxonomy" id="1852029"/>
    <lineage>
        <taxon>Bacteria</taxon>
        <taxon>Pseudomonadati</taxon>
        <taxon>Pseudomonadota</taxon>
        <taxon>Alphaproteobacteria</taxon>
        <taxon>Rhodobacterales</taxon>
        <taxon>Paracoccaceae</taxon>
        <taxon>Aquicoccus</taxon>
    </lineage>
</organism>
<dbReference type="InterPro" id="IPR016164">
    <property type="entry name" value="FAD-linked_Oxase-like_C"/>
</dbReference>
<reference evidence="5 6" key="1">
    <citation type="submission" date="2019-07" db="EMBL/GenBank/DDBJ databases">
        <title>Aquicoccus porphyridii gen. nov., sp. nov., isolated from a small marine red alga, Porphyridium marinum.</title>
        <authorList>
            <person name="Liu L."/>
        </authorList>
    </citation>
    <scope>NUCLEOTIDE SEQUENCE [LARGE SCALE GENOMIC DNA]</scope>
    <source>
        <strain evidence="5 6">L1 8-17</strain>
    </source>
</reference>
<dbReference type="GO" id="GO:0022904">
    <property type="term" value="P:respiratory electron transport chain"/>
    <property type="evidence" value="ECO:0007669"/>
    <property type="project" value="TreeGrafter"/>
</dbReference>
<dbReference type="InterPro" id="IPR016171">
    <property type="entry name" value="Vanillyl_alc_oxidase_C-sub2"/>
</dbReference>
<keyword evidence="6" id="KW-1185">Reference proteome</keyword>
<dbReference type="PANTHER" id="PTHR43716">
    <property type="entry name" value="D-2-HYDROXYGLUTARATE DEHYDROGENASE, MITOCHONDRIAL"/>
    <property type="match status" value="1"/>
</dbReference>
<dbReference type="Proteomes" id="UP000325291">
    <property type="component" value="Unassembled WGS sequence"/>
</dbReference>
<dbReference type="PROSITE" id="PS51387">
    <property type="entry name" value="FAD_PCMH"/>
    <property type="match status" value="1"/>
</dbReference>
<dbReference type="Gene3D" id="1.10.45.10">
    <property type="entry name" value="Vanillyl-alcohol Oxidase, Chain A, domain 4"/>
    <property type="match status" value="1"/>
</dbReference>
<dbReference type="Pfam" id="PF02913">
    <property type="entry name" value="FAD-oxidase_C"/>
    <property type="match status" value="1"/>
</dbReference>
<keyword evidence="2" id="KW-0285">Flavoprotein</keyword>
<protein>
    <submittedName>
        <fullName evidence="5">FAD-binding oxidoreductase</fullName>
    </submittedName>
</protein>
<dbReference type="InterPro" id="IPR016167">
    <property type="entry name" value="FAD-bd_PCMH_sub1"/>
</dbReference>
<dbReference type="PANTHER" id="PTHR43716:SF2">
    <property type="entry name" value="BLL6224 PROTEIN"/>
    <property type="match status" value="1"/>
</dbReference>
<accession>A0A5A9ZJM6</accession>
<name>A0A5A9ZJM6_9RHOB</name>
<dbReference type="InterPro" id="IPR016169">
    <property type="entry name" value="FAD-bd_PCMH_sub2"/>
</dbReference>
<dbReference type="InterPro" id="IPR051264">
    <property type="entry name" value="FAD-oxidored/transferase_4"/>
</dbReference>
<proteinExistence type="inferred from homology"/>
<evidence type="ECO:0000313" key="6">
    <source>
        <dbReference type="Proteomes" id="UP000325291"/>
    </source>
</evidence>
<comment type="similarity">
    <text evidence="1">Belongs to the FAD-binding oxidoreductase/transferase type 4 family.</text>
</comment>
<dbReference type="Gene3D" id="3.30.465.10">
    <property type="match status" value="1"/>
</dbReference>
<feature type="domain" description="FAD-binding PCMH-type" evidence="4">
    <location>
        <begin position="38"/>
        <end position="220"/>
    </location>
</feature>
<dbReference type="EMBL" id="VINQ01000003">
    <property type="protein sequence ID" value="KAA0917513.1"/>
    <property type="molecule type" value="Genomic_DNA"/>
</dbReference>
<dbReference type="GO" id="GO:0003824">
    <property type="term" value="F:catalytic activity"/>
    <property type="evidence" value="ECO:0007669"/>
    <property type="project" value="InterPro"/>
</dbReference>
<evidence type="ECO:0000259" key="4">
    <source>
        <dbReference type="PROSITE" id="PS51387"/>
    </source>
</evidence>
<dbReference type="RefSeq" id="WP_111362597.1">
    <property type="nucleotide sequence ID" value="NZ_VINQ01000003.1"/>
</dbReference>
<evidence type="ECO:0000256" key="2">
    <source>
        <dbReference type="ARBA" id="ARBA00022630"/>
    </source>
</evidence>